<evidence type="ECO:0000313" key="1">
    <source>
        <dbReference type="EMBL" id="KAL0162922.1"/>
    </source>
</evidence>
<dbReference type="EMBL" id="JAMKFB020000021">
    <property type="protein sequence ID" value="KAL0162922.1"/>
    <property type="molecule type" value="Genomic_DNA"/>
</dbReference>
<name>A0ABD0NML2_CIRMR</name>
<reference evidence="1 2" key="1">
    <citation type="submission" date="2024-05" db="EMBL/GenBank/DDBJ databases">
        <title>Genome sequencing and assembly of Indian major carp, Cirrhinus mrigala (Hamilton, 1822).</title>
        <authorList>
            <person name="Mohindra V."/>
            <person name="Chowdhury L.M."/>
            <person name="Lal K."/>
            <person name="Jena J.K."/>
        </authorList>
    </citation>
    <scope>NUCLEOTIDE SEQUENCE [LARGE SCALE GENOMIC DNA]</scope>
    <source>
        <strain evidence="1">CM1030</strain>
        <tissue evidence="1">Blood</tissue>
    </source>
</reference>
<evidence type="ECO:0000313" key="2">
    <source>
        <dbReference type="Proteomes" id="UP001529510"/>
    </source>
</evidence>
<dbReference type="Proteomes" id="UP001529510">
    <property type="component" value="Unassembled WGS sequence"/>
</dbReference>
<gene>
    <name evidence="1" type="ORF">M9458_042318</name>
</gene>
<proteinExistence type="predicted"/>
<feature type="non-terminal residue" evidence="1">
    <location>
        <position position="1"/>
    </location>
</feature>
<feature type="non-terminal residue" evidence="1">
    <location>
        <position position="52"/>
    </location>
</feature>
<dbReference type="AlphaFoldDB" id="A0ABD0NML2"/>
<protein>
    <submittedName>
        <fullName evidence="1">Uncharacterized protein</fullName>
    </submittedName>
</protein>
<accession>A0ABD0NML2</accession>
<organism evidence="1 2">
    <name type="scientific">Cirrhinus mrigala</name>
    <name type="common">Mrigala</name>
    <dbReference type="NCBI Taxonomy" id="683832"/>
    <lineage>
        <taxon>Eukaryota</taxon>
        <taxon>Metazoa</taxon>
        <taxon>Chordata</taxon>
        <taxon>Craniata</taxon>
        <taxon>Vertebrata</taxon>
        <taxon>Euteleostomi</taxon>
        <taxon>Actinopterygii</taxon>
        <taxon>Neopterygii</taxon>
        <taxon>Teleostei</taxon>
        <taxon>Ostariophysi</taxon>
        <taxon>Cypriniformes</taxon>
        <taxon>Cyprinidae</taxon>
        <taxon>Labeoninae</taxon>
        <taxon>Labeonini</taxon>
        <taxon>Cirrhinus</taxon>
    </lineage>
</organism>
<sequence length="52" mass="5608">VSTGTLSWLEGTLHALQRISIKTSMSTATRMLHTMATSAAVDSPVEEMESSR</sequence>
<keyword evidence="2" id="KW-1185">Reference proteome</keyword>
<comment type="caution">
    <text evidence="1">The sequence shown here is derived from an EMBL/GenBank/DDBJ whole genome shotgun (WGS) entry which is preliminary data.</text>
</comment>